<protein>
    <submittedName>
        <fullName evidence="1">Uncharacterized protein</fullName>
    </submittedName>
</protein>
<name>A0A4C1ZMX1_EUMVA</name>
<accession>A0A4C1ZMX1</accession>
<organism evidence="1 2">
    <name type="scientific">Eumeta variegata</name>
    <name type="common">Bagworm moth</name>
    <name type="synonym">Eumeta japonica</name>
    <dbReference type="NCBI Taxonomy" id="151549"/>
    <lineage>
        <taxon>Eukaryota</taxon>
        <taxon>Metazoa</taxon>
        <taxon>Ecdysozoa</taxon>
        <taxon>Arthropoda</taxon>
        <taxon>Hexapoda</taxon>
        <taxon>Insecta</taxon>
        <taxon>Pterygota</taxon>
        <taxon>Neoptera</taxon>
        <taxon>Endopterygota</taxon>
        <taxon>Lepidoptera</taxon>
        <taxon>Glossata</taxon>
        <taxon>Ditrysia</taxon>
        <taxon>Tineoidea</taxon>
        <taxon>Psychidae</taxon>
        <taxon>Oiketicinae</taxon>
        <taxon>Eumeta</taxon>
    </lineage>
</organism>
<dbReference type="Proteomes" id="UP000299102">
    <property type="component" value="Unassembled WGS sequence"/>
</dbReference>
<keyword evidence="2" id="KW-1185">Reference proteome</keyword>
<comment type="caution">
    <text evidence="1">The sequence shown here is derived from an EMBL/GenBank/DDBJ whole genome shotgun (WGS) entry which is preliminary data.</text>
</comment>
<dbReference type="AlphaFoldDB" id="A0A4C1ZMX1"/>
<proteinExistence type="predicted"/>
<gene>
    <name evidence="1" type="ORF">EVAR_62772_1</name>
</gene>
<evidence type="ECO:0000313" key="2">
    <source>
        <dbReference type="Proteomes" id="UP000299102"/>
    </source>
</evidence>
<evidence type="ECO:0000313" key="1">
    <source>
        <dbReference type="EMBL" id="GBP87957.1"/>
    </source>
</evidence>
<sequence>MLRCMFMVVLAVEPVCKFACNRRKVALRQVLFTSLLSHTLPQSFLFQIEGFALYVFQTGPLCGSVPLVADVINVMRKSAAGGLKCSPRQETINLN</sequence>
<reference evidence="1 2" key="1">
    <citation type="journal article" date="2019" name="Commun. Biol.">
        <title>The bagworm genome reveals a unique fibroin gene that provides high tensile strength.</title>
        <authorList>
            <person name="Kono N."/>
            <person name="Nakamura H."/>
            <person name="Ohtoshi R."/>
            <person name="Tomita M."/>
            <person name="Numata K."/>
            <person name="Arakawa K."/>
        </authorList>
    </citation>
    <scope>NUCLEOTIDE SEQUENCE [LARGE SCALE GENOMIC DNA]</scope>
</reference>
<dbReference type="EMBL" id="BGZK01001897">
    <property type="protein sequence ID" value="GBP87957.1"/>
    <property type="molecule type" value="Genomic_DNA"/>
</dbReference>